<dbReference type="Proteomes" id="UP000250186">
    <property type="component" value="Unassembled WGS sequence"/>
</dbReference>
<reference evidence="1 2" key="1">
    <citation type="submission" date="2016-02" db="EMBL/GenBank/DDBJ databases">
        <title>Species-wide whole genome sequencing reveals diversity, host range in Lonsdalea quercina.</title>
        <authorList>
            <person name="Li Y."/>
        </authorList>
    </citation>
    <scope>NUCLEOTIDE SEQUENCE [LARGE SCALE GENOMIC DNA]</scope>
    <source>
        <strain evidence="1 2">CFCC 12721</strain>
    </source>
</reference>
<name>A0ABX9ETY8_9GAMM</name>
<proteinExistence type="predicted"/>
<evidence type="ECO:0000313" key="1">
    <source>
        <dbReference type="EMBL" id="RAT38255.1"/>
    </source>
</evidence>
<comment type="caution">
    <text evidence="1">The sequence shown here is derived from an EMBL/GenBank/DDBJ whole genome shotgun (WGS) entry which is preliminary data.</text>
</comment>
<protein>
    <submittedName>
        <fullName evidence="1">Uncharacterized protein</fullName>
    </submittedName>
</protein>
<keyword evidence="2" id="KW-1185">Reference proteome</keyword>
<gene>
    <name evidence="1" type="ORF">AU492_00265</name>
</gene>
<evidence type="ECO:0000313" key="2">
    <source>
        <dbReference type="Proteomes" id="UP000250186"/>
    </source>
</evidence>
<organism evidence="1 2">
    <name type="scientific">Lonsdalea populi</name>
    <dbReference type="NCBI Taxonomy" id="1172565"/>
    <lineage>
        <taxon>Bacteria</taxon>
        <taxon>Pseudomonadati</taxon>
        <taxon>Pseudomonadota</taxon>
        <taxon>Gammaproteobacteria</taxon>
        <taxon>Enterobacterales</taxon>
        <taxon>Pectobacteriaceae</taxon>
        <taxon>Lonsdalea</taxon>
    </lineage>
</organism>
<accession>A0ABX9ETY8</accession>
<dbReference type="EMBL" id="LUSW01000001">
    <property type="protein sequence ID" value="RAT38255.1"/>
    <property type="molecule type" value="Genomic_DNA"/>
</dbReference>
<sequence>MILNIRAVLVLNGFLGLKRGYGIGEKVAEDFAAILRAYGLRMKLDAPVRKGAVAQRHDDTVFCFRDQFQCVGQSSVGHQRVVSCDFKGLGNAVEQWGAVMMDAAYTAMHGLWRSDDAAAVMQRQALVTETDAQHGYIGIRQYVHGAADVSSLMRRAGTGRENDTIMGNFMNLTPG</sequence>